<feature type="compositionally biased region" description="Basic residues" evidence="1">
    <location>
        <begin position="161"/>
        <end position="175"/>
    </location>
</feature>
<dbReference type="Pfam" id="PF20091">
    <property type="entry name" value="Abhydrolase_10"/>
    <property type="match status" value="1"/>
</dbReference>
<feature type="domain" description="Alpha/beta hydrolase" evidence="2">
    <location>
        <begin position="6"/>
        <end position="142"/>
    </location>
</feature>
<sequence length="175" mass="19309">MLTKADRGHAWLEVDSQTTSATGKIKNVDPERYKDIRFISGPISDEFAANIPLITDATKEAFSEAYMGFKAKWWPATLQSPEILTAASHALRSGAMGLVAQRVILSGLPQTGGVTRRFTTHSSHLRLPNGSPPFEGVAQRPRSQNHQTRRRGLVPICQVSPRHRRPGARHRPPTA</sequence>
<organism evidence="3 4">
    <name type="scientific">Beauveria brongniartii RCEF 3172</name>
    <dbReference type="NCBI Taxonomy" id="1081107"/>
    <lineage>
        <taxon>Eukaryota</taxon>
        <taxon>Fungi</taxon>
        <taxon>Dikarya</taxon>
        <taxon>Ascomycota</taxon>
        <taxon>Pezizomycotina</taxon>
        <taxon>Sordariomycetes</taxon>
        <taxon>Hypocreomycetidae</taxon>
        <taxon>Hypocreales</taxon>
        <taxon>Cordycipitaceae</taxon>
        <taxon>Beauveria</taxon>
        <taxon>Beauveria brongniartii</taxon>
    </lineage>
</organism>
<evidence type="ECO:0000259" key="2">
    <source>
        <dbReference type="Pfam" id="PF20091"/>
    </source>
</evidence>
<dbReference type="AlphaFoldDB" id="A0A166ZUP1"/>
<accession>A0A166ZUP1</accession>
<name>A0A166ZUP1_9HYPO</name>
<evidence type="ECO:0000256" key="1">
    <source>
        <dbReference type="SAM" id="MobiDB-lite"/>
    </source>
</evidence>
<dbReference type="InterPro" id="IPR045394">
    <property type="entry name" value="Abhydrolase_dom"/>
</dbReference>
<dbReference type="OrthoDB" id="30881at2759"/>
<gene>
    <name evidence="3" type="ORF">BBO_07269</name>
</gene>
<comment type="caution">
    <text evidence="3">The sequence shown here is derived from an EMBL/GenBank/DDBJ whole genome shotgun (WGS) entry which is preliminary data.</text>
</comment>
<evidence type="ECO:0000313" key="3">
    <source>
        <dbReference type="EMBL" id="OAA38260.1"/>
    </source>
</evidence>
<proteinExistence type="predicted"/>
<dbReference type="Proteomes" id="UP000076863">
    <property type="component" value="Unassembled WGS sequence"/>
</dbReference>
<keyword evidence="4" id="KW-1185">Reference proteome</keyword>
<feature type="region of interest" description="Disordered" evidence="1">
    <location>
        <begin position="121"/>
        <end position="175"/>
    </location>
</feature>
<reference evidence="3 4" key="1">
    <citation type="journal article" date="2016" name="Genome Biol. Evol.">
        <title>Divergent and convergent evolution of fungal pathogenicity.</title>
        <authorList>
            <person name="Shang Y."/>
            <person name="Xiao G."/>
            <person name="Zheng P."/>
            <person name="Cen K."/>
            <person name="Zhan S."/>
            <person name="Wang C."/>
        </authorList>
    </citation>
    <scope>NUCLEOTIDE SEQUENCE [LARGE SCALE GENOMIC DNA]</scope>
    <source>
        <strain evidence="3 4">RCEF 3172</strain>
    </source>
</reference>
<dbReference type="EMBL" id="AZHA01000027">
    <property type="protein sequence ID" value="OAA38260.1"/>
    <property type="molecule type" value="Genomic_DNA"/>
</dbReference>
<evidence type="ECO:0000313" key="4">
    <source>
        <dbReference type="Proteomes" id="UP000076863"/>
    </source>
</evidence>
<protein>
    <recommendedName>
        <fullName evidence="2">Alpha/beta hydrolase domain-containing protein</fullName>
    </recommendedName>
</protein>